<dbReference type="AlphaFoldDB" id="A0AAD5R8X3"/>
<dbReference type="PRINTS" id="PR00449">
    <property type="entry name" value="RASTRNSFRMNG"/>
</dbReference>
<evidence type="ECO:0000313" key="2">
    <source>
        <dbReference type="Proteomes" id="UP001196413"/>
    </source>
</evidence>
<dbReference type="Proteomes" id="UP001196413">
    <property type="component" value="Unassembled WGS sequence"/>
</dbReference>
<reference evidence="1" key="1">
    <citation type="submission" date="2021-06" db="EMBL/GenBank/DDBJ databases">
        <title>Parelaphostrongylus tenuis whole genome reference sequence.</title>
        <authorList>
            <person name="Garwood T.J."/>
            <person name="Larsen P.A."/>
            <person name="Fountain-Jones N.M."/>
            <person name="Garbe J.R."/>
            <person name="Macchietto M.G."/>
            <person name="Kania S.A."/>
            <person name="Gerhold R.W."/>
            <person name="Richards J.E."/>
            <person name="Wolf T.M."/>
        </authorList>
    </citation>
    <scope>NUCLEOTIDE SEQUENCE</scope>
    <source>
        <strain evidence="1">MNPRO001-30</strain>
        <tissue evidence="1">Meninges</tissue>
    </source>
</reference>
<name>A0AAD5R8X3_PARTN</name>
<keyword evidence="2" id="KW-1185">Reference proteome</keyword>
<protein>
    <recommendedName>
        <fullName evidence="3">Rab-like protein 6</fullName>
    </recommendedName>
</protein>
<dbReference type="Gene3D" id="3.40.50.300">
    <property type="entry name" value="P-loop containing nucleotide triphosphate hydrolases"/>
    <property type="match status" value="1"/>
</dbReference>
<dbReference type="PROSITE" id="PS51419">
    <property type="entry name" value="RAB"/>
    <property type="match status" value="1"/>
</dbReference>
<dbReference type="Pfam" id="PF08477">
    <property type="entry name" value="Roc"/>
    <property type="match status" value="1"/>
</dbReference>
<dbReference type="PANTHER" id="PTHR14932">
    <property type="entry name" value="RAS GTPASE-RELATED"/>
    <property type="match status" value="1"/>
</dbReference>
<evidence type="ECO:0000313" key="1">
    <source>
        <dbReference type="EMBL" id="KAJ1371591.1"/>
    </source>
</evidence>
<dbReference type="GO" id="GO:0005829">
    <property type="term" value="C:cytosol"/>
    <property type="evidence" value="ECO:0007669"/>
    <property type="project" value="TreeGrafter"/>
</dbReference>
<accession>A0AAD5R8X3</accession>
<dbReference type="SMART" id="SM00175">
    <property type="entry name" value="RAB"/>
    <property type="match status" value="1"/>
</dbReference>
<dbReference type="PANTHER" id="PTHR14932:SF1">
    <property type="entry name" value="RAB-LIKE PROTEIN 6"/>
    <property type="match status" value="1"/>
</dbReference>
<dbReference type="GO" id="GO:0005634">
    <property type="term" value="C:nucleus"/>
    <property type="evidence" value="ECO:0007669"/>
    <property type="project" value="TreeGrafter"/>
</dbReference>
<dbReference type="InterPro" id="IPR027417">
    <property type="entry name" value="P-loop_NTPase"/>
</dbReference>
<sequence>MISALRRKLGGDKDDCHQSSPIPSGIQRVDQELQKRFARGVQYNMKIVIRGDRNVGKSCLLRRLQGLSFLETYIPTEEIQVASIHWNYKATDDVVKVDVWDIVDSSTKKRLKTQQLKFSNAARKIDEKLEGAACDARFIDVYKGAHGVILIFDITKPWTWDYVQNEIEAVSSHLPTNCVIDFGLMWLACRRMNLSKFKTAYVIDYNLLRLEFPFQVFVVTAAGWAEDVLCGRLSTVVLGVHNLKASYLCFYGGLIGLCNCLGLRLVVSPLRSVVLGVLNVKWLDLCYHSLWLSQAAVVGFRKLNSMIFCYHSGHRGCISALSVDDFADIYDLLCDRPSTNMANDCADIYD</sequence>
<proteinExistence type="predicted"/>
<gene>
    <name evidence="1" type="ORF">KIN20_033568</name>
</gene>
<evidence type="ECO:0008006" key="3">
    <source>
        <dbReference type="Google" id="ProtNLM"/>
    </source>
</evidence>
<dbReference type="SUPFAM" id="SSF52540">
    <property type="entry name" value="P-loop containing nucleoside triphosphate hydrolases"/>
    <property type="match status" value="1"/>
</dbReference>
<dbReference type="InterPro" id="IPR040385">
    <property type="entry name" value="RABL6"/>
</dbReference>
<dbReference type="GO" id="GO:0005525">
    <property type="term" value="F:GTP binding"/>
    <property type="evidence" value="ECO:0007669"/>
    <property type="project" value="InterPro"/>
</dbReference>
<comment type="caution">
    <text evidence="1">The sequence shown here is derived from an EMBL/GenBank/DDBJ whole genome shotgun (WGS) entry which is preliminary data.</text>
</comment>
<dbReference type="EMBL" id="JAHQIW010007006">
    <property type="protein sequence ID" value="KAJ1371591.1"/>
    <property type="molecule type" value="Genomic_DNA"/>
</dbReference>
<organism evidence="1 2">
    <name type="scientific">Parelaphostrongylus tenuis</name>
    <name type="common">Meningeal worm</name>
    <dbReference type="NCBI Taxonomy" id="148309"/>
    <lineage>
        <taxon>Eukaryota</taxon>
        <taxon>Metazoa</taxon>
        <taxon>Ecdysozoa</taxon>
        <taxon>Nematoda</taxon>
        <taxon>Chromadorea</taxon>
        <taxon>Rhabditida</taxon>
        <taxon>Rhabditina</taxon>
        <taxon>Rhabditomorpha</taxon>
        <taxon>Strongyloidea</taxon>
        <taxon>Metastrongylidae</taxon>
        <taxon>Parelaphostrongylus</taxon>
    </lineage>
</organism>